<reference evidence="1 2" key="1">
    <citation type="submission" date="2017-11" db="EMBL/GenBank/DDBJ databases">
        <title>Complete genome sequence of Spiroplasma clarkii CN-5 (DSM 19994).</title>
        <authorList>
            <person name="Tsai Y.-M."/>
            <person name="Chang A."/>
            <person name="Lo W.-S."/>
            <person name="Kuo C.-H."/>
        </authorList>
    </citation>
    <scope>NUCLEOTIDE SEQUENCE [LARGE SCALE GENOMIC DNA]</scope>
    <source>
        <strain evidence="1 2">CN-5</strain>
    </source>
</reference>
<organism evidence="1 2">
    <name type="scientific">Spiroplasma clarkii</name>
    <dbReference type="NCBI Taxonomy" id="2139"/>
    <lineage>
        <taxon>Bacteria</taxon>
        <taxon>Bacillati</taxon>
        <taxon>Mycoplasmatota</taxon>
        <taxon>Mollicutes</taxon>
        <taxon>Entomoplasmatales</taxon>
        <taxon>Spiroplasmataceae</taxon>
        <taxon>Spiroplasma</taxon>
    </lineage>
</organism>
<sequence>MKKTLKFFASTTLVVAPTAVTSCSVKYVPKKVAVPTNENPDLSLQHFKEYNKYLNGFNKGANNLAFKNYDNTMYLDRRFNASQYVPTDAFLHECDLVEVYLSKEKTFAADIKFIEETPGVFRLGMSGDWSSTLGRYLNPDPRGEQENPYQSYMNDDVITSFRETPDDYVLAFTATNYGLLFHHIASEINISRVVVNGLRYSPSRGALVYQMPTDGNIKDESYKFFWKKLYFMLDNFIGSNSDVNYQLRQSIPVIIFKSKKFNIIIDTVKMFLFLETARISGHDFRNSNLNNFLEIMDQNYALTNQVNGVSSEGVGDLNFEYAFQKENIFMSDKGPSQFHCGEDCLMITSNLDGEQFYFKNFLATRPFFFLEKQFTTTFANKRALGYANSNIDVSEDMKIYYSQDLWDMFEVLGETYQNNTYTLKKRLPVTAKINPIGVTKLLYKNGYMSSPDSSFIDMIKSHSGFRNANPSFITGGIRKNALYEDNAQGKNNYSVTNRGSVELIGDVETIFWAQLILGLSDGFIPSLNNYYRYHKDDITVKIAELTSYYAANSESSYQNFVPAYQACWDILLEAITVVAQINLTSFFEKWGLEVPASVKNLAKSFGTDQGQKLFGIILDKDLSGIYDSKLWVKNMQAGFALKNSETLLKPFSEWGVLSGSNLLMNHIIDNDVSPRNKSTQIVLKNAFVNSKQAAIHYLSSYELQSNSNSSQFVPSYLKIRGNTINGSHLCNYSFHLWVDKRTKKIKFKSFDNWIDASETDFAKISLFDESQTKEINSKLISKETMTLNSSFAWSFNSGNYLKIEFLNKDFSLDTENGDGTKIYNHSKCAFESIYPYTTNGIFSVKLA</sequence>
<evidence type="ECO:0000313" key="1">
    <source>
        <dbReference type="EMBL" id="ATX71486.1"/>
    </source>
</evidence>
<gene>
    <name evidence="1" type="ORF">SCLAR_v1c11860</name>
</gene>
<dbReference type="Gene3D" id="1.10.390.30">
    <property type="entry name" value="Peptidase M60, enhancin-like domain 3"/>
    <property type="match status" value="1"/>
</dbReference>
<evidence type="ECO:0008006" key="3">
    <source>
        <dbReference type="Google" id="ProtNLM"/>
    </source>
</evidence>
<dbReference type="InterPro" id="IPR042279">
    <property type="entry name" value="Pep_M60_3"/>
</dbReference>
<proteinExistence type="predicted"/>
<dbReference type="RefSeq" id="WP_100255018.1">
    <property type="nucleotide sequence ID" value="NZ_CP024870.1"/>
</dbReference>
<name>A0A2K8KQ78_9MOLU</name>
<dbReference type="AlphaFoldDB" id="A0A2K8KQ78"/>
<keyword evidence="2" id="KW-1185">Reference proteome</keyword>
<dbReference type="Proteomes" id="UP000231179">
    <property type="component" value="Chromosome"/>
</dbReference>
<dbReference type="PROSITE" id="PS51257">
    <property type="entry name" value="PROKAR_LIPOPROTEIN"/>
    <property type="match status" value="1"/>
</dbReference>
<dbReference type="EMBL" id="CP024870">
    <property type="protein sequence ID" value="ATX71486.1"/>
    <property type="molecule type" value="Genomic_DNA"/>
</dbReference>
<evidence type="ECO:0000313" key="2">
    <source>
        <dbReference type="Proteomes" id="UP000231179"/>
    </source>
</evidence>
<protein>
    <recommendedName>
        <fullName evidence="3">Lipoprotein</fullName>
    </recommendedName>
</protein>
<accession>A0A2K8KQ78</accession>